<evidence type="ECO:0000313" key="7">
    <source>
        <dbReference type="Proteomes" id="UP000410492"/>
    </source>
</evidence>
<evidence type="ECO:0000256" key="2">
    <source>
        <dbReference type="ARBA" id="ARBA00022692"/>
    </source>
</evidence>
<keyword evidence="4 5" id="KW-0472">Membrane</keyword>
<keyword evidence="2 5" id="KW-0812">Transmembrane</keyword>
<dbReference type="SUPFAM" id="SSF103473">
    <property type="entry name" value="MFS general substrate transporter"/>
    <property type="match status" value="1"/>
</dbReference>
<organism evidence="6 7">
    <name type="scientific">Callosobruchus maculatus</name>
    <name type="common">Southern cowpea weevil</name>
    <name type="synonym">Pulse bruchid</name>
    <dbReference type="NCBI Taxonomy" id="64391"/>
    <lineage>
        <taxon>Eukaryota</taxon>
        <taxon>Metazoa</taxon>
        <taxon>Ecdysozoa</taxon>
        <taxon>Arthropoda</taxon>
        <taxon>Hexapoda</taxon>
        <taxon>Insecta</taxon>
        <taxon>Pterygota</taxon>
        <taxon>Neoptera</taxon>
        <taxon>Endopterygota</taxon>
        <taxon>Coleoptera</taxon>
        <taxon>Polyphaga</taxon>
        <taxon>Cucujiformia</taxon>
        <taxon>Chrysomeloidea</taxon>
        <taxon>Chrysomelidae</taxon>
        <taxon>Bruchinae</taxon>
        <taxon>Bruchini</taxon>
        <taxon>Callosobruchus</taxon>
    </lineage>
</organism>
<keyword evidence="7" id="KW-1185">Reference proteome</keyword>
<keyword evidence="3 5" id="KW-1133">Transmembrane helix</keyword>
<dbReference type="InterPro" id="IPR050382">
    <property type="entry name" value="MFS_Na/Anion_cotransporter"/>
</dbReference>
<comment type="subcellular location">
    <subcellularLocation>
        <location evidence="1">Membrane</location>
        <topology evidence="1">Multi-pass membrane protein</topology>
    </subcellularLocation>
</comment>
<evidence type="ECO:0008006" key="8">
    <source>
        <dbReference type="Google" id="ProtNLM"/>
    </source>
</evidence>
<dbReference type="PANTHER" id="PTHR11662">
    <property type="entry name" value="SOLUTE CARRIER FAMILY 17"/>
    <property type="match status" value="1"/>
</dbReference>
<feature type="transmembrane region" description="Helical" evidence="5">
    <location>
        <begin position="43"/>
        <end position="69"/>
    </location>
</feature>
<dbReference type="InterPro" id="IPR036259">
    <property type="entry name" value="MFS_trans_sf"/>
</dbReference>
<reference evidence="6 7" key="1">
    <citation type="submission" date="2019-01" db="EMBL/GenBank/DDBJ databases">
        <authorList>
            <person name="Sayadi A."/>
        </authorList>
    </citation>
    <scope>NUCLEOTIDE SEQUENCE [LARGE SCALE GENOMIC DNA]</scope>
</reference>
<dbReference type="PANTHER" id="PTHR11662:SF336">
    <property type="entry name" value="LP19554P"/>
    <property type="match status" value="1"/>
</dbReference>
<evidence type="ECO:0000256" key="1">
    <source>
        <dbReference type="ARBA" id="ARBA00004141"/>
    </source>
</evidence>
<evidence type="ECO:0000256" key="5">
    <source>
        <dbReference type="SAM" id="Phobius"/>
    </source>
</evidence>
<protein>
    <recommendedName>
        <fullName evidence="8">Major facilitator superfamily (MFS) profile domain-containing protein</fullName>
    </recommendedName>
</protein>
<evidence type="ECO:0000256" key="4">
    <source>
        <dbReference type="ARBA" id="ARBA00023136"/>
    </source>
</evidence>
<gene>
    <name evidence="6" type="ORF">CALMAC_LOCUS10122</name>
</gene>
<feature type="transmembrane region" description="Helical" evidence="5">
    <location>
        <begin position="81"/>
        <end position="101"/>
    </location>
</feature>
<proteinExistence type="predicted"/>
<dbReference type="AlphaFoldDB" id="A0A653CM19"/>
<sequence length="111" mass="12141">MAAISYIGCHWNHIVVLFIFSMALNGCNVVVNLHNAQDLSPNYVGIICSLISAVGATAGIIVPAVTGYVIEQKNEIDQWELIFKLGGIIYIAGGIIFIFFATTKQQPWNEK</sequence>
<accession>A0A653CM19</accession>
<evidence type="ECO:0000256" key="3">
    <source>
        <dbReference type="ARBA" id="ARBA00022989"/>
    </source>
</evidence>
<evidence type="ECO:0000313" key="6">
    <source>
        <dbReference type="EMBL" id="VEN48795.1"/>
    </source>
</evidence>
<dbReference type="Gene3D" id="1.20.1250.20">
    <property type="entry name" value="MFS general substrate transporter like domains"/>
    <property type="match status" value="1"/>
</dbReference>
<dbReference type="GO" id="GO:0022857">
    <property type="term" value="F:transmembrane transporter activity"/>
    <property type="evidence" value="ECO:0007669"/>
    <property type="project" value="TreeGrafter"/>
</dbReference>
<feature type="transmembrane region" description="Helical" evidence="5">
    <location>
        <begin position="12"/>
        <end position="31"/>
    </location>
</feature>
<dbReference type="Proteomes" id="UP000410492">
    <property type="component" value="Unassembled WGS sequence"/>
</dbReference>
<dbReference type="EMBL" id="CAACVG010008170">
    <property type="protein sequence ID" value="VEN48795.1"/>
    <property type="molecule type" value="Genomic_DNA"/>
</dbReference>
<name>A0A653CM19_CALMS</name>
<dbReference type="GO" id="GO:0006820">
    <property type="term" value="P:monoatomic anion transport"/>
    <property type="evidence" value="ECO:0007669"/>
    <property type="project" value="TreeGrafter"/>
</dbReference>
<dbReference type="GO" id="GO:0016020">
    <property type="term" value="C:membrane"/>
    <property type="evidence" value="ECO:0007669"/>
    <property type="project" value="UniProtKB-SubCell"/>
</dbReference>